<evidence type="ECO:0000256" key="1">
    <source>
        <dbReference type="SAM" id="Phobius"/>
    </source>
</evidence>
<proteinExistence type="predicted"/>
<dbReference type="AlphaFoldDB" id="A0A430AKY4"/>
<evidence type="ECO:0000313" key="3">
    <source>
        <dbReference type="Proteomes" id="UP000288669"/>
    </source>
</evidence>
<keyword evidence="1" id="KW-0472">Membrane</keyword>
<protein>
    <submittedName>
        <fullName evidence="2">Uncharacterized protein</fullName>
    </submittedName>
</protein>
<reference evidence="2 3" key="1">
    <citation type="submission" date="2017-05" db="EMBL/GenBank/DDBJ databases">
        <title>Vagococcus spp. assemblies.</title>
        <authorList>
            <person name="Gulvik C.A."/>
        </authorList>
    </citation>
    <scope>NUCLEOTIDE SEQUENCE [LARGE SCALE GENOMIC DNA]</scope>
    <source>
        <strain evidence="2 3">DSM 24756</strain>
    </source>
</reference>
<name>A0A430AKY4_9ENTE</name>
<evidence type="ECO:0000313" key="2">
    <source>
        <dbReference type="EMBL" id="RSU08547.1"/>
    </source>
</evidence>
<dbReference type="EMBL" id="NGJZ01000001">
    <property type="protein sequence ID" value="RSU08547.1"/>
    <property type="molecule type" value="Genomic_DNA"/>
</dbReference>
<dbReference type="Proteomes" id="UP000288669">
    <property type="component" value="Unassembled WGS sequence"/>
</dbReference>
<organism evidence="2 3">
    <name type="scientific">Vagococcus entomophilus</name>
    <dbReference type="NCBI Taxonomy" id="1160095"/>
    <lineage>
        <taxon>Bacteria</taxon>
        <taxon>Bacillati</taxon>
        <taxon>Bacillota</taxon>
        <taxon>Bacilli</taxon>
        <taxon>Lactobacillales</taxon>
        <taxon>Enterococcaceae</taxon>
        <taxon>Vagococcus</taxon>
    </lineage>
</organism>
<keyword evidence="3" id="KW-1185">Reference proteome</keyword>
<accession>A0A430AKY4</accession>
<gene>
    <name evidence="2" type="ORF">CBF30_04750</name>
</gene>
<sequence>MDDEKWFKRKKIDKITKYISIIILFYVLYSLFFNFIFVIYFFAAALIISIFVMTLECIQIVRNKIKAFLLNKK</sequence>
<comment type="caution">
    <text evidence="2">The sequence shown here is derived from an EMBL/GenBank/DDBJ whole genome shotgun (WGS) entry which is preliminary data.</text>
</comment>
<keyword evidence="1" id="KW-0812">Transmembrane</keyword>
<keyword evidence="1" id="KW-1133">Transmembrane helix</keyword>
<feature type="transmembrane region" description="Helical" evidence="1">
    <location>
        <begin position="15"/>
        <end position="32"/>
    </location>
</feature>